<dbReference type="HOGENOM" id="CLU_005626_0_0_1"/>
<dbReference type="InterPro" id="IPR045700">
    <property type="entry name" value="Rab3GAP1"/>
</dbReference>
<feature type="compositionally biased region" description="Acidic residues" evidence="6">
    <location>
        <begin position="41"/>
        <end position="52"/>
    </location>
</feature>
<comment type="subcellular location">
    <subcellularLocation>
        <location evidence="1">Cytoplasm</location>
    </subcellularLocation>
</comment>
<feature type="region of interest" description="Disordered" evidence="6">
    <location>
        <begin position="1"/>
        <end position="57"/>
    </location>
</feature>
<evidence type="ECO:0000256" key="1">
    <source>
        <dbReference type="ARBA" id="ARBA00004496"/>
    </source>
</evidence>
<evidence type="ECO:0000259" key="7">
    <source>
        <dbReference type="Pfam" id="PF13890"/>
    </source>
</evidence>
<dbReference type="PANTHER" id="PTHR21422:SF9">
    <property type="entry name" value="RAB3 GTPASE-ACTIVATING PROTEIN CATALYTIC SUBUNIT"/>
    <property type="match status" value="1"/>
</dbReference>
<feature type="compositionally biased region" description="Basic and acidic residues" evidence="6">
    <location>
        <begin position="12"/>
        <end position="40"/>
    </location>
</feature>
<accession>A4S622</accession>
<reference evidence="8 9" key="1">
    <citation type="journal article" date="2007" name="Proc. Natl. Acad. Sci. U.S.A.">
        <title>The tiny eukaryote Ostreococcus provides genomic insights into the paradox of plankton speciation.</title>
        <authorList>
            <person name="Palenik B."/>
            <person name="Grimwood J."/>
            <person name="Aerts A."/>
            <person name="Rouze P."/>
            <person name="Salamov A."/>
            <person name="Putnam N."/>
            <person name="Dupont C."/>
            <person name="Jorgensen R."/>
            <person name="Derelle E."/>
            <person name="Rombauts S."/>
            <person name="Zhou K."/>
            <person name="Otillar R."/>
            <person name="Merchant S.S."/>
            <person name="Podell S."/>
            <person name="Gaasterland T."/>
            <person name="Napoli C."/>
            <person name="Gendler K."/>
            <person name="Manuell A."/>
            <person name="Tai V."/>
            <person name="Vallon O."/>
            <person name="Piganeau G."/>
            <person name="Jancek S."/>
            <person name="Heijde M."/>
            <person name="Jabbari K."/>
            <person name="Bowler C."/>
            <person name="Lohr M."/>
            <person name="Robbens S."/>
            <person name="Werner G."/>
            <person name="Dubchak I."/>
            <person name="Pazour G.J."/>
            <person name="Ren Q."/>
            <person name="Paulsen I."/>
            <person name="Delwiche C."/>
            <person name="Schmutz J."/>
            <person name="Rokhsar D."/>
            <person name="Van de Peer Y."/>
            <person name="Moreau H."/>
            <person name="Grigoriev I.V."/>
        </authorList>
    </citation>
    <scope>NUCLEOTIDE SEQUENCE [LARGE SCALE GENOMIC DNA]</scope>
    <source>
        <strain evidence="8 9">CCE9901</strain>
    </source>
</reference>
<dbReference type="AlphaFoldDB" id="A4S622"/>
<keyword evidence="5" id="KW-0963">Cytoplasm</keyword>
<dbReference type="Proteomes" id="UP000001568">
    <property type="component" value="Chromosome 12"/>
</dbReference>
<evidence type="ECO:0000256" key="4">
    <source>
        <dbReference type="ARBA" id="ARBA00022468"/>
    </source>
</evidence>
<evidence type="ECO:0000256" key="6">
    <source>
        <dbReference type="SAM" id="MobiDB-lite"/>
    </source>
</evidence>
<dbReference type="KEGG" id="olu:OSTLU_17704"/>
<dbReference type="GO" id="GO:0005096">
    <property type="term" value="F:GTPase activator activity"/>
    <property type="evidence" value="ECO:0007669"/>
    <property type="project" value="UniProtKB-KW"/>
</dbReference>
<evidence type="ECO:0000256" key="2">
    <source>
        <dbReference type="ARBA" id="ARBA00008856"/>
    </source>
</evidence>
<dbReference type="Pfam" id="PF13890">
    <property type="entry name" value="Rab3-GTPase_cat"/>
    <property type="match status" value="1"/>
</dbReference>
<dbReference type="GO" id="GO:0005737">
    <property type="term" value="C:cytoplasm"/>
    <property type="evidence" value="ECO:0007669"/>
    <property type="project" value="UniProtKB-SubCell"/>
</dbReference>
<sequence>MASDARATGVDVDARRANVDDATRRSKDARETLREGRARDDDDAPRDDDDGSDDGRVVAHEDYSCATPFETLARDAETTLREWLDEDAATVSTRASAAAAFRREFREHGLHWRKEAYGCEMYVDVERLRRGRAWETLRGKSLLELARDAGRDGARASSEYDARKRTVDGFDYVTFFDCACVILVRPMSASGAGQFVDEDEALTVRSAFALAMSALRVGGAVAVATPRGFYERDFSADVCAGDDNDDAVCETDVTRFTRFSSREEVTARTFAGCVNAFYRSVRETRRSNPSTADIDAETKALESSIVSARITREFTRAKATTSPMTSEIEDESDDDDFGLRVDEWDDDCPWAAWVHAEDPWRTLEVDALWLDVRLDCVTFSDLDVEDAPIWRLRGDLTQAARDRGEEDDAVISSDTSSMSEAIFSLIESAEIIRGEDVEDVTGALDTMTLASAEFWVERGYQTPHIPNDETARGVTRDIFTSFATTALVTQESFREPYKTAPANSILARFALHACCSLKNPRAVAHSWNAFARELRREYWERGRLVPGVVRDEILGIDHGACIVYQKLQMLNQCIARRNAKSDAELHASTRASDGAQPRSADSPRGDEFDRLLKTTSSTSTRMRHPVDDELDLNALLSGDVELSSAALERAMSGSESATTAKSDEYASAEEDLSPEDGDDSRAEGVSETLKIRLLNAPHAFIRAPITQEAPCMTEDALAEREAALRAFGDDDEGRAARQRIQSDSLVSDMSAFKAANPRAVFEDFVRWHSPKDWIVSGAGEEQTDESSGRLSDRMRRDGNTWLELWTRAPRVPAHKQHPLFDPIVEGEKAMHYLETIPATALFDVAARCACAATAAILSSWWLTSSEEASARAPAETHESIKTAIDTCSHFFARTEPLTLDEYDFVFASLQVAERATFRAASARARLPDAPPDLISRLLTAADACETIRARDIPASSLHVVYTDCQSPAERAYLALRLERRRRVAEFAVRASPPLPDHAHRVIAYDDHTRICVRTAARPRS</sequence>
<name>A4S622_OSTLU</name>
<evidence type="ECO:0000313" key="8">
    <source>
        <dbReference type="EMBL" id="ABO99161.1"/>
    </source>
</evidence>
<dbReference type="eggNOG" id="KOG2390">
    <property type="taxonomic scope" value="Eukaryota"/>
</dbReference>
<dbReference type="PANTHER" id="PTHR21422">
    <property type="entry name" value="RAB3 GTPASE-ACTIVATING PROTEIN CATALYTIC SUBUNIT"/>
    <property type="match status" value="1"/>
</dbReference>
<comment type="similarity">
    <text evidence="2">Belongs to the Rab3-GAP catalytic subunit family.</text>
</comment>
<dbReference type="GeneID" id="5004857"/>
<dbReference type="Gramene" id="ABO99161">
    <property type="protein sequence ID" value="ABO99161"/>
    <property type="gene ID" value="OSTLU_17704"/>
</dbReference>
<organism evidence="8 9">
    <name type="scientific">Ostreococcus lucimarinus (strain CCE9901)</name>
    <dbReference type="NCBI Taxonomy" id="436017"/>
    <lineage>
        <taxon>Eukaryota</taxon>
        <taxon>Viridiplantae</taxon>
        <taxon>Chlorophyta</taxon>
        <taxon>Mamiellophyceae</taxon>
        <taxon>Mamiellales</taxon>
        <taxon>Bathycoccaceae</taxon>
        <taxon>Ostreococcus</taxon>
    </lineage>
</organism>
<feature type="region of interest" description="Disordered" evidence="6">
    <location>
        <begin position="647"/>
        <end position="683"/>
    </location>
</feature>
<dbReference type="RefSeq" id="XP_001420868.1">
    <property type="nucleotide sequence ID" value="XM_001420831.1"/>
</dbReference>
<feature type="compositionally biased region" description="Acidic residues" evidence="6">
    <location>
        <begin position="666"/>
        <end position="678"/>
    </location>
</feature>
<proteinExistence type="inferred from homology"/>
<dbReference type="InterPro" id="IPR026147">
    <property type="entry name" value="Rab3GAP1_conserved"/>
</dbReference>
<dbReference type="OrthoDB" id="568485at2759"/>
<dbReference type="EMBL" id="CP000592">
    <property type="protein sequence ID" value="ABO99161.1"/>
    <property type="molecule type" value="Genomic_DNA"/>
</dbReference>
<evidence type="ECO:0000256" key="5">
    <source>
        <dbReference type="ARBA" id="ARBA00022490"/>
    </source>
</evidence>
<feature type="region of interest" description="Disordered" evidence="6">
    <location>
        <begin position="585"/>
        <end position="609"/>
    </location>
</feature>
<dbReference type="STRING" id="436017.A4S622"/>
<feature type="domain" description="Rab3GAP catalytic subunit conserved" evidence="7">
    <location>
        <begin position="680"/>
        <end position="834"/>
    </location>
</feature>
<evidence type="ECO:0000313" key="9">
    <source>
        <dbReference type="Proteomes" id="UP000001568"/>
    </source>
</evidence>
<keyword evidence="4" id="KW-0343">GTPase activation</keyword>
<dbReference type="OMA" id="RNANDAC"/>
<protein>
    <recommendedName>
        <fullName evidence="3">Rab3 GTPase-activating protein catalytic subunit</fullName>
    </recommendedName>
</protein>
<gene>
    <name evidence="8" type="ORF">OSTLU_17704</name>
</gene>
<keyword evidence="9" id="KW-1185">Reference proteome</keyword>
<evidence type="ECO:0000256" key="3">
    <source>
        <dbReference type="ARBA" id="ARBA00015817"/>
    </source>
</evidence>